<reference evidence="2 3" key="1">
    <citation type="journal article" date="2017" name="Nat. Commun.">
        <title>Genome assembly with in vitro proximity ligation data and whole-genome triplication in lettuce.</title>
        <authorList>
            <person name="Reyes-Chin-Wo S."/>
            <person name="Wang Z."/>
            <person name="Yang X."/>
            <person name="Kozik A."/>
            <person name="Arikit S."/>
            <person name="Song C."/>
            <person name="Xia L."/>
            <person name="Froenicke L."/>
            <person name="Lavelle D.O."/>
            <person name="Truco M.J."/>
            <person name="Xia R."/>
            <person name="Zhu S."/>
            <person name="Xu C."/>
            <person name="Xu H."/>
            <person name="Xu X."/>
            <person name="Cox K."/>
            <person name="Korf I."/>
            <person name="Meyers B.C."/>
            <person name="Michelmore R.W."/>
        </authorList>
    </citation>
    <scope>NUCLEOTIDE SEQUENCE [LARGE SCALE GENOMIC DNA]</scope>
    <source>
        <strain evidence="3">cv. Salinas</strain>
        <tissue evidence="2">Seedlings</tissue>
    </source>
</reference>
<dbReference type="Proteomes" id="UP000235145">
    <property type="component" value="Unassembled WGS sequence"/>
</dbReference>
<feature type="transmembrane region" description="Helical" evidence="1">
    <location>
        <begin position="61"/>
        <end position="79"/>
    </location>
</feature>
<dbReference type="EMBL" id="NBSK02000009">
    <property type="protein sequence ID" value="KAJ0185716.1"/>
    <property type="molecule type" value="Genomic_DNA"/>
</dbReference>
<evidence type="ECO:0000313" key="3">
    <source>
        <dbReference type="Proteomes" id="UP000235145"/>
    </source>
</evidence>
<accession>A0A9R1UEL1</accession>
<sequence length="95" mass="10610">MLVLLSGLVNEFKAPKSVEPNSPKDQFQWLYTNGLLGCLRSFIADYGVPLMVVDMGKVPPIYILVAFIPTVMIVGLYFFDHSVASMNKESATFYN</sequence>
<evidence type="ECO:0000256" key="1">
    <source>
        <dbReference type="SAM" id="Phobius"/>
    </source>
</evidence>
<organism evidence="2 3">
    <name type="scientific">Lactuca sativa</name>
    <name type="common">Garden lettuce</name>
    <dbReference type="NCBI Taxonomy" id="4236"/>
    <lineage>
        <taxon>Eukaryota</taxon>
        <taxon>Viridiplantae</taxon>
        <taxon>Streptophyta</taxon>
        <taxon>Embryophyta</taxon>
        <taxon>Tracheophyta</taxon>
        <taxon>Spermatophyta</taxon>
        <taxon>Magnoliopsida</taxon>
        <taxon>eudicotyledons</taxon>
        <taxon>Gunneridae</taxon>
        <taxon>Pentapetalae</taxon>
        <taxon>asterids</taxon>
        <taxon>campanulids</taxon>
        <taxon>Asterales</taxon>
        <taxon>Asteraceae</taxon>
        <taxon>Cichorioideae</taxon>
        <taxon>Cichorieae</taxon>
        <taxon>Lactucinae</taxon>
        <taxon>Lactuca</taxon>
    </lineage>
</organism>
<name>A0A9R1UEL1_LACSA</name>
<keyword evidence="1" id="KW-0812">Transmembrane</keyword>
<dbReference type="AlphaFoldDB" id="A0A9R1UEL1"/>
<comment type="caution">
    <text evidence="2">The sequence shown here is derived from an EMBL/GenBank/DDBJ whole genome shotgun (WGS) entry which is preliminary data.</text>
</comment>
<keyword evidence="1" id="KW-0472">Membrane</keyword>
<keyword evidence="3" id="KW-1185">Reference proteome</keyword>
<keyword evidence="1" id="KW-1133">Transmembrane helix</keyword>
<protein>
    <submittedName>
        <fullName evidence="2">Uncharacterized protein</fullName>
    </submittedName>
</protein>
<evidence type="ECO:0000313" key="2">
    <source>
        <dbReference type="EMBL" id="KAJ0185716.1"/>
    </source>
</evidence>
<proteinExistence type="predicted"/>
<gene>
    <name evidence="2" type="ORF">LSAT_V11C900462910</name>
</gene>